<dbReference type="PATRIC" id="fig|1265313.6.peg.2652"/>
<dbReference type="AlphaFoldDB" id="A0A095VMX2"/>
<sequence length="252" mass="26508">MPAMAPATHRSRPAGPTGAGGLPDDRQLAGLDDSHLVPVAGGGALHPAAAAAFAALCVEARAAGFDLAVASAWRGYARQLAIWNGKLAGERSLHDDRGRPLALRELAPREQLAAVLRFSALPGTSRHHWGTDLDIYDASALPAGQKPALTPAEVAPGGVFDPLHSWLDERMAAGGSHGFYRPYAVDRGGVAPERWHLSYAPLARHLAPRLTVSLLVRAWDEGGEPAGLPLLLNDLPALLARYVAVPGDWAPL</sequence>
<keyword evidence="3" id="KW-0378">Hydrolase</keyword>
<dbReference type="GO" id="GO:0004180">
    <property type="term" value="F:carboxypeptidase activity"/>
    <property type="evidence" value="ECO:0007669"/>
    <property type="project" value="UniProtKB-KW"/>
</dbReference>
<dbReference type="InterPro" id="IPR052179">
    <property type="entry name" value="DD-CPase-like"/>
</dbReference>
<dbReference type="EMBL" id="AUVB01000085">
    <property type="protein sequence ID" value="KGE02715.1"/>
    <property type="molecule type" value="Genomic_DNA"/>
</dbReference>
<keyword evidence="3" id="KW-0121">Carboxypeptidase</keyword>
<reference evidence="3 4" key="1">
    <citation type="journal article" date="2014" name="Genome Announc.">
        <title>Genome Sequence of Gammaproteobacterial Pseudohaliea rubra Type Strain DSM 19751, Isolated from Coastal Seawater of the Mediterranean Sea.</title>
        <authorList>
            <person name="Spring S."/>
            <person name="Fiebig A."/>
            <person name="Riedel T."/>
            <person name="Goker M."/>
            <person name="Klenk H.P."/>
        </authorList>
    </citation>
    <scope>NUCLEOTIDE SEQUENCE [LARGE SCALE GENOMIC DNA]</scope>
    <source>
        <strain evidence="3 4">DSM 19751</strain>
    </source>
</reference>
<keyword evidence="3" id="KW-0645">Protease</keyword>
<dbReference type="PANTHER" id="PTHR34385:SF1">
    <property type="entry name" value="PEPTIDOGLYCAN L-ALANYL-D-GLUTAMATE ENDOPEPTIDASE CWLK"/>
    <property type="match status" value="1"/>
</dbReference>
<name>A0A095VMX2_9GAMM</name>
<dbReference type="STRING" id="1265313.HRUBRA_02693"/>
<dbReference type="Gene3D" id="3.30.1380.10">
    <property type="match status" value="1"/>
</dbReference>
<organism evidence="3 4">
    <name type="scientific">Pseudohaliea rubra DSM 19751</name>
    <dbReference type="NCBI Taxonomy" id="1265313"/>
    <lineage>
        <taxon>Bacteria</taxon>
        <taxon>Pseudomonadati</taxon>
        <taxon>Pseudomonadota</taxon>
        <taxon>Gammaproteobacteria</taxon>
        <taxon>Cellvibrionales</taxon>
        <taxon>Halieaceae</taxon>
        <taxon>Pseudohaliea</taxon>
    </lineage>
</organism>
<keyword evidence="4" id="KW-1185">Reference proteome</keyword>
<feature type="domain" description="D-alanyl-D-alanine carboxypeptidase-like core" evidence="2">
    <location>
        <begin position="45"/>
        <end position="201"/>
    </location>
</feature>
<evidence type="ECO:0000259" key="2">
    <source>
        <dbReference type="Pfam" id="PF02557"/>
    </source>
</evidence>
<evidence type="ECO:0000313" key="3">
    <source>
        <dbReference type="EMBL" id="KGE02715.1"/>
    </source>
</evidence>
<evidence type="ECO:0000313" key="4">
    <source>
        <dbReference type="Proteomes" id="UP000029640"/>
    </source>
</evidence>
<evidence type="ECO:0000256" key="1">
    <source>
        <dbReference type="SAM" id="MobiDB-lite"/>
    </source>
</evidence>
<dbReference type="SUPFAM" id="SSF55166">
    <property type="entry name" value="Hedgehog/DD-peptidase"/>
    <property type="match status" value="1"/>
</dbReference>
<dbReference type="GO" id="GO:0006508">
    <property type="term" value="P:proteolysis"/>
    <property type="evidence" value="ECO:0007669"/>
    <property type="project" value="InterPro"/>
</dbReference>
<gene>
    <name evidence="3" type="ORF">HRUBRA_02693</name>
</gene>
<comment type="caution">
    <text evidence="3">The sequence shown here is derived from an EMBL/GenBank/DDBJ whole genome shotgun (WGS) entry which is preliminary data.</text>
</comment>
<dbReference type="CDD" id="cd14847">
    <property type="entry name" value="DD-carboxypeptidase_like"/>
    <property type="match status" value="1"/>
</dbReference>
<dbReference type="Pfam" id="PF02557">
    <property type="entry name" value="VanY"/>
    <property type="match status" value="1"/>
</dbReference>
<dbReference type="InterPro" id="IPR003709">
    <property type="entry name" value="VanY-like_core_dom"/>
</dbReference>
<dbReference type="eggNOG" id="COG1876">
    <property type="taxonomic scope" value="Bacteria"/>
</dbReference>
<dbReference type="InterPro" id="IPR009045">
    <property type="entry name" value="Zn_M74/Hedgehog-like"/>
</dbReference>
<dbReference type="PANTHER" id="PTHR34385">
    <property type="entry name" value="D-ALANYL-D-ALANINE CARBOXYPEPTIDASE"/>
    <property type="match status" value="1"/>
</dbReference>
<protein>
    <submittedName>
        <fullName evidence="3">D,D-carboxypeptidase family protein</fullName>
    </submittedName>
</protein>
<dbReference type="Proteomes" id="UP000029640">
    <property type="component" value="Unassembled WGS sequence"/>
</dbReference>
<proteinExistence type="predicted"/>
<accession>A0A095VMX2</accession>
<dbReference type="HOGENOM" id="CLU_081855_0_0_6"/>
<feature type="region of interest" description="Disordered" evidence="1">
    <location>
        <begin position="1"/>
        <end position="27"/>
    </location>
</feature>